<reference evidence="10" key="1">
    <citation type="submission" date="2025-08" db="UniProtKB">
        <authorList>
            <consortium name="Ensembl"/>
        </authorList>
    </citation>
    <scope>IDENTIFICATION</scope>
</reference>
<keyword evidence="8" id="KW-0391">Immunity</keyword>
<comment type="subcellular location">
    <subcellularLocation>
        <location evidence="1">Cell membrane</location>
    </subcellularLocation>
</comment>
<dbReference type="SMART" id="SM00406">
    <property type="entry name" value="IGv"/>
    <property type="match status" value="1"/>
</dbReference>
<dbReference type="SUPFAM" id="SSF48726">
    <property type="entry name" value="Immunoglobulin"/>
    <property type="match status" value="1"/>
</dbReference>
<evidence type="ECO:0000256" key="2">
    <source>
        <dbReference type="ARBA" id="ARBA00022475"/>
    </source>
</evidence>
<protein>
    <recommendedName>
        <fullName evidence="9">Ig-like domain-containing protein</fullName>
    </recommendedName>
</protein>
<evidence type="ECO:0000256" key="7">
    <source>
        <dbReference type="ARBA" id="ARBA00038651"/>
    </source>
</evidence>
<evidence type="ECO:0000256" key="3">
    <source>
        <dbReference type="ARBA" id="ARBA00022729"/>
    </source>
</evidence>
<evidence type="ECO:0000259" key="9">
    <source>
        <dbReference type="PROSITE" id="PS50835"/>
    </source>
</evidence>
<evidence type="ECO:0000256" key="4">
    <source>
        <dbReference type="ARBA" id="ARBA00023136"/>
    </source>
</evidence>
<dbReference type="InterPro" id="IPR013106">
    <property type="entry name" value="Ig_V-set"/>
</dbReference>
<dbReference type="Proteomes" id="UP000694726">
    <property type="component" value="Unplaced"/>
</dbReference>
<dbReference type="InterPro" id="IPR036179">
    <property type="entry name" value="Ig-like_dom_sf"/>
</dbReference>
<keyword evidence="4" id="KW-0472">Membrane</keyword>
<name>A0A8D0UB66_PIG</name>
<keyword evidence="6" id="KW-0325">Glycoprotein</keyword>
<evidence type="ECO:0000256" key="8">
    <source>
        <dbReference type="ARBA" id="ARBA00043266"/>
    </source>
</evidence>
<sequence length="254" mass="27420">MTCEASQNPQAGNFVKAASLSKGQHNVPWKKKGTYLVIPHPQSNLGSSSLVIRLLLVGSRPERSSLSLCCPTTISVFTLMLELLLFLLSVRGMDVDQSPPALSLQEGASSTLWCNFSSSTRSVQWYRLTPGGHLSHLFTIPAGTQKNGRLNATTVATERRSSLYISSAQTTDSATYLCAGEHSAPQAPAACTGTLRGAQPLLQPPPHHEAPTGHSHGFLFLTYTGTHLTTDTFWPTDLGLRPLSSLLNLYLLLH</sequence>
<evidence type="ECO:0000313" key="10">
    <source>
        <dbReference type="Ensembl" id="ENSSSCP00015039137.1"/>
    </source>
</evidence>
<accession>A0A8D0UB66</accession>
<dbReference type="PANTHER" id="PTHR19339">
    <property type="entry name" value="T CELL RECEPTOR ALPHA VARIABLE 39"/>
    <property type="match status" value="1"/>
</dbReference>
<evidence type="ECO:0000256" key="6">
    <source>
        <dbReference type="ARBA" id="ARBA00023180"/>
    </source>
</evidence>
<dbReference type="InterPro" id="IPR013783">
    <property type="entry name" value="Ig-like_fold"/>
</dbReference>
<dbReference type="Gene3D" id="2.60.40.10">
    <property type="entry name" value="Immunoglobulins"/>
    <property type="match status" value="1"/>
</dbReference>
<keyword evidence="2" id="KW-1003">Cell membrane</keyword>
<dbReference type="GO" id="GO:0042101">
    <property type="term" value="C:T cell receptor complex"/>
    <property type="evidence" value="ECO:0007669"/>
    <property type="project" value="UniProtKB-KW"/>
</dbReference>
<dbReference type="Ensembl" id="ENSSSCT00015095325.1">
    <property type="protein sequence ID" value="ENSSSCP00015039137.1"/>
    <property type="gene ID" value="ENSSSCG00015071113.1"/>
</dbReference>
<dbReference type="Pfam" id="PF07686">
    <property type="entry name" value="V-set"/>
    <property type="match status" value="1"/>
</dbReference>
<comment type="subunit">
    <text evidence="7">Alpha-beta TR is a heterodimer composed of an alpha and beta chain; disulfide-linked. The alpha-beta TR is associated with the transmembrane signaling CD3 coreceptor proteins to form the TR-CD3 (TcR or TCR). The assembly of alpha-beta TR heterodimers with CD3 occurs in the endoplasmic reticulum where a single alpha-beta TR heterodimer associates with one CD3D-CD3E heterodimer, one CD3G-CD3E heterodimer and one CD247 homodimer forming a stable octameric structure. CD3D-CD3E and CD3G-CD3E heterodimers preferentially associate with TR alpha and TR beta chains, respectively. The association of the CD247 homodimer is the last step of TcR assembly in the endoplasmic reticulum and is required for transport to the cell surface.</text>
</comment>
<dbReference type="InterPro" id="IPR003599">
    <property type="entry name" value="Ig_sub"/>
</dbReference>
<dbReference type="SMART" id="SM00409">
    <property type="entry name" value="IG"/>
    <property type="match status" value="1"/>
</dbReference>
<dbReference type="AlphaFoldDB" id="A0A8D0UB66"/>
<keyword evidence="8" id="KW-1279">T cell receptor</keyword>
<evidence type="ECO:0000313" key="11">
    <source>
        <dbReference type="Proteomes" id="UP000694726"/>
    </source>
</evidence>
<keyword evidence="3" id="KW-0732">Signal</keyword>
<feature type="domain" description="Ig-like" evidence="9">
    <location>
        <begin position="71"/>
        <end position="192"/>
    </location>
</feature>
<keyword evidence="8" id="KW-1064">Adaptive immunity</keyword>
<proteinExistence type="predicted"/>
<dbReference type="InterPro" id="IPR007110">
    <property type="entry name" value="Ig-like_dom"/>
</dbReference>
<keyword evidence="5" id="KW-1015">Disulfide bond</keyword>
<dbReference type="InterPro" id="IPR051896">
    <property type="entry name" value="TCR_alpha_variable"/>
</dbReference>
<dbReference type="PANTHER" id="PTHR19339:SF2">
    <property type="entry name" value="T CELL RECEPTOR ALPHA VARIABLE 22"/>
    <property type="match status" value="1"/>
</dbReference>
<evidence type="ECO:0000256" key="1">
    <source>
        <dbReference type="ARBA" id="ARBA00004236"/>
    </source>
</evidence>
<organism evidence="10 11">
    <name type="scientific">Sus scrofa</name>
    <name type="common">Pig</name>
    <dbReference type="NCBI Taxonomy" id="9823"/>
    <lineage>
        <taxon>Eukaryota</taxon>
        <taxon>Metazoa</taxon>
        <taxon>Chordata</taxon>
        <taxon>Craniata</taxon>
        <taxon>Vertebrata</taxon>
        <taxon>Euteleostomi</taxon>
        <taxon>Mammalia</taxon>
        <taxon>Eutheria</taxon>
        <taxon>Laurasiatheria</taxon>
        <taxon>Artiodactyla</taxon>
        <taxon>Suina</taxon>
        <taxon>Suidae</taxon>
        <taxon>Sus</taxon>
    </lineage>
</organism>
<evidence type="ECO:0000256" key="5">
    <source>
        <dbReference type="ARBA" id="ARBA00023157"/>
    </source>
</evidence>
<dbReference type="PROSITE" id="PS50835">
    <property type="entry name" value="IG_LIKE"/>
    <property type="match status" value="1"/>
</dbReference>